<evidence type="ECO:0000256" key="3">
    <source>
        <dbReference type="ARBA" id="ARBA00023180"/>
    </source>
</evidence>
<dbReference type="InterPro" id="IPR001258">
    <property type="entry name" value="NHL_repeat"/>
</dbReference>
<dbReference type="Proteomes" id="UP000624041">
    <property type="component" value="Unassembled WGS sequence"/>
</dbReference>
<evidence type="ECO:0008006" key="7">
    <source>
        <dbReference type="Google" id="ProtNLM"/>
    </source>
</evidence>
<comment type="caution">
    <text evidence="5">The sequence shown here is derived from an EMBL/GenBank/DDBJ whole genome shotgun (WGS) entry which is preliminary data.</text>
</comment>
<evidence type="ECO:0000256" key="4">
    <source>
        <dbReference type="PROSITE-ProRule" id="PRU00504"/>
    </source>
</evidence>
<keyword evidence="1" id="KW-0732">Signal</keyword>
<dbReference type="PANTHER" id="PTHR10680">
    <property type="entry name" value="PEPTIDYL-GLYCINE ALPHA-AMIDATING MONOOXYGENASE"/>
    <property type="match status" value="1"/>
</dbReference>
<dbReference type="EMBL" id="BMOS01000004">
    <property type="protein sequence ID" value="GGN52670.1"/>
    <property type="molecule type" value="Genomic_DNA"/>
</dbReference>
<name>A0A918D011_9BACI</name>
<dbReference type="AlphaFoldDB" id="A0A918D011"/>
<evidence type="ECO:0000256" key="1">
    <source>
        <dbReference type="ARBA" id="ARBA00022729"/>
    </source>
</evidence>
<keyword evidence="2" id="KW-0677">Repeat</keyword>
<dbReference type="RefSeq" id="WP_188856160.1">
    <property type="nucleotide sequence ID" value="NZ_BMOS01000004.1"/>
</dbReference>
<proteinExistence type="predicted"/>
<reference evidence="5" key="1">
    <citation type="journal article" date="2014" name="Int. J. Syst. Evol. Microbiol.">
        <title>Complete genome sequence of Corynebacterium casei LMG S-19264T (=DSM 44701T), isolated from a smear-ripened cheese.</title>
        <authorList>
            <consortium name="US DOE Joint Genome Institute (JGI-PGF)"/>
            <person name="Walter F."/>
            <person name="Albersmeier A."/>
            <person name="Kalinowski J."/>
            <person name="Ruckert C."/>
        </authorList>
    </citation>
    <scope>NUCLEOTIDE SEQUENCE</scope>
    <source>
        <strain evidence="5">JCM 17251</strain>
    </source>
</reference>
<keyword evidence="3" id="KW-0325">Glycoprotein</keyword>
<evidence type="ECO:0000313" key="5">
    <source>
        <dbReference type="EMBL" id="GGN52670.1"/>
    </source>
</evidence>
<evidence type="ECO:0000256" key="2">
    <source>
        <dbReference type="ARBA" id="ARBA00022737"/>
    </source>
</evidence>
<dbReference type="SUPFAM" id="SSF101898">
    <property type="entry name" value="NHL repeat"/>
    <property type="match status" value="1"/>
</dbReference>
<reference evidence="5" key="2">
    <citation type="submission" date="2020-09" db="EMBL/GenBank/DDBJ databases">
        <authorList>
            <person name="Sun Q."/>
            <person name="Ohkuma M."/>
        </authorList>
    </citation>
    <scope>NUCLEOTIDE SEQUENCE</scope>
    <source>
        <strain evidence="5">JCM 17251</strain>
    </source>
</reference>
<sequence length="278" mass="31946">MHVFRLGPKRYQVNKGWGKLPTSLSYTNISALTIDHEGKIFVLQRSQPFMLIFNRTGELIDSWTDMDIVDGHYLYTTPDNKVFVVDRDSHRIVFFNHTGEKLDSIGDKRFPGAWRRPFNHPTDIAMTSNGHYYVTDGYGNCCVHHFDSNWQLVNTWGEKGADAGAFSTPHAIVADSQDHLYITDRENNRIQIFNQQGAFLQEMRNLYHPMDIWFDKEGYIYVTDQTPSLNLFDSKQNLIGRCRTFGIYGHGIAVDESGSIYIAEMFPDSITKLEIISS</sequence>
<dbReference type="Gene3D" id="2.120.10.30">
    <property type="entry name" value="TolB, C-terminal domain"/>
    <property type="match status" value="1"/>
</dbReference>
<dbReference type="PROSITE" id="PS51125">
    <property type="entry name" value="NHL"/>
    <property type="match status" value="2"/>
</dbReference>
<keyword evidence="6" id="KW-1185">Reference proteome</keyword>
<gene>
    <name evidence="5" type="ORF">GCM10007971_08550</name>
</gene>
<dbReference type="Pfam" id="PF01436">
    <property type="entry name" value="NHL"/>
    <property type="match status" value="2"/>
</dbReference>
<feature type="repeat" description="NHL" evidence="4">
    <location>
        <begin position="157"/>
        <end position="196"/>
    </location>
</feature>
<dbReference type="InterPro" id="IPR011042">
    <property type="entry name" value="6-blade_b-propeller_TolB-like"/>
</dbReference>
<protein>
    <recommendedName>
        <fullName evidence="7">6-bladed beta-propeller</fullName>
    </recommendedName>
</protein>
<dbReference type="PANTHER" id="PTHR10680:SF38">
    <property type="entry name" value="BLL1368 PROTEIN"/>
    <property type="match status" value="1"/>
</dbReference>
<organism evidence="5 6">
    <name type="scientific">Oceanobacillus indicireducens</name>
    <dbReference type="NCBI Taxonomy" id="1004261"/>
    <lineage>
        <taxon>Bacteria</taxon>
        <taxon>Bacillati</taxon>
        <taxon>Bacillota</taxon>
        <taxon>Bacilli</taxon>
        <taxon>Bacillales</taxon>
        <taxon>Bacillaceae</taxon>
        <taxon>Oceanobacillus</taxon>
    </lineage>
</organism>
<evidence type="ECO:0000313" key="6">
    <source>
        <dbReference type="Proteomes" id="UP000624041"/>
    </source>
</evidence>
<accession>A0A918D011</accession>
<feature type="repeat" description="NHL" evidence="4">
    <location>
        <begin position="112"/>
        <end position="149"/>
    </location>
</feature>